<keyword evidence="1" id="KW-0456">Lyase</keyword>
<evidence type="ECO:0000313" key="3">
    <source>
        <dbReference type="EMBL" id="SUZ53731.1"/>
    </source>
</evidence>
<evidence type="ECO:0008006" key="4">
    <source>
        <dbReference type="Google" id="ProtNLM"/>
    </source>
</evidence>
<dbReference type="Gene3D" id="3.20.20.70">
    <property type="entry name" value="Aldolase class I"/>
    <property type="match status" value="1"/>
</dbReference>
<evidence type="ECO:0000256" key="1">
    <source>
        <dbReference type="ARBA" id="ARBA00023239"/>
    </source>
</evidence>
<dbReference type="InterPro" id="IPR002220">
    <property type="entry name" value="DapA-like"/>
</dbReference>
<dbReference type="PROSITE" id="PS00665">
    <property type="entry name" value="DHDPS_1"/>
    <property type="match status" value="1"/>
</dbReference>
<sequence>MAHEESVNLEGTFLPVTTPFDPVTEDVDYAAFGANLRRWFGSPIRGILIAGSTGESVFLDEGERSKLIEEARAVIPDEALVIAGTGSEATRHTIQLTQQAADAGADAVLVSPPAYFKGAMTQETLISHYGAVADASPVPVLIYQVPLRLSTIEFSTGLVATLSDHPNIIGIKDSRGEIGLLVELVEQSADGFQVLTGNGSVLYPALGIGAVGGIVAVGLMAADQAANISVAFREGRLEEAERLQEQIASVNQSIVAGMGVPGIKAALDLLGFSGGGPRPPLTPVSELRIEEVKGILETADLLECVGV</sequence>
<protein>
    <recommendedName>
        <fullName evidence="4">4-hydroxy-tetrahydrodipicolinate synthase</fullName>
    </recommendedName>
</protein>
<dbReference type="Pfam" id="PF00701">
    <property type="entry name" value="DHDPS"/>
    <property type="match status" value="1"/>
</dbReference>
<dbReference type="SUPFAM" id="SSF51569">
    <property type="entry name" value="Aldolase"/>
    <property type="match status" value="1"/>
</dbReference>
<dbReference type="InterPro" id="IPR020624">
    <property type="entry name" value="Schiff_base-form_aldolases_CS"/>
</dbReference>
<dbReference type="PIRSF" id="PIRSF001365">
    <property type="entry name" value="DHDPS"/>
    <property type="match status" value="1"/>
</dbReference>
<keyword evidence="2" id="KW-0704">Schiff base</keyword>
<proteinExistence type="predicted"/>
<reference evidence="3" key="1">
    <citation type="submission" date="2018-05" db="EMBL/GenBank/DDBJ databases">
        <authorList>
            <person name="Lanie J.A."/>
            <person name="Ng W.-L."/>
            <person name="Kazmierczak K.M."/>
            <person name="Andrzejewski T.M."/>
            <person name="Davidsen T.M."/>
            <person name="Wayne K.J."/>
            <person name="Tettelin H."/>
            <person name="Glass J.I."/>
            <person name="Rusch D."/>
            <person name="Podicherti R."/>
            <person name="Tsui H.-C.T."/>
            <person name="Winkler M.E."/>
        </authorList>
    </citation>
    <scope>NUCLEOTIDE SEQUENCE</scope>
</reference>
<gene>
    <name evidence="3" type="ORF">METZ01_LOCUS6585</name>
</gene>
<evidence type="ECO:0000256" key="2">
    <source>
        <dbReference type="ARBA" id="ARBA00023270"/>
    </source>
</evidence>
<accession>A0A381NGS1</accession>
<dbReference type="InterPro" id="IPR013785">
    <property type="entry name" value="Aldolase_TIM"/>
</dbReference>
<dbReference type="AlphaFoldDB" id="A0A381NGS1"/>
<dbReference type="PANTHER" id="PTHR12128:SF66">
    <property type="entry name" value="4-HYDROXY-2-OXOGLUTARATE ALDOLASE, MITOCHONDRIAL"/>
    <property type="match status" value="1"/>
</dbReference>
<dbReference type="SMART" id="SM01130">
    <property type="entry name" value="DHDPS"/>
    <property type="match status" value="1"/>
</dbReference>
<dbReference type="CDD" id="cd00408">
    <property type="entry name" value="DHDPS-like"/>
    <property type="match status" value="1"/>
</dbReference>
<dbReference type="EMBL" id="UINC01000345">
    <property type="protein sequence ID" value="SUZ53731.1"/>
    <property type="molecule type" value="Genomic_DNA"/>
</dbReference>
<dbReference type="GO" id="GO:0008840">
    <property type="term" value="F:4-hydroxy-tetrahydrodipicolinate synthase activity"/>
    <property type="evidence" value="ECO:0007669"/>
    <property type="project" value="TreeGrafter"/>
</dbReference>
<organism evidence="3">
    <name type="scientific">marine metagenome</name>
    <dbReference type="NCBI Taxonomy" id="408172"/>
    <lineage>
        <taxon>unclassified sequences</taxon>
        <taxon>metagenomes</taxon>
        <taxon>ecological metagenomes</taxon>
    </lineage>
</organism>
<dbReference type="PRINTS" id="PR00146">
    <property type="entry name" value="DHPICSNTHASE"/>
</dbReference>
<dbReference type="PANTHER" id="PTHR12128">
    <property type="entry name" value="DIHYDRODIPICOLINATE SYNTHASE"/>
    <property type="match status" value="1"/>
</dbReference>
<name>A0A381NGS1_9ZZZZ</name>